<keyword evidence="1" id="KW-0812">Transmembrane</keyword>
<proteinExistence type="predicted"/>
<accession>A0ABV5LU95</accession>
<organism evidence="2 3">
    <name type="scientific">Kineococcus gynurae</name>
    <dbReference type="NCBI Taxonomy" id="452979"/>
    <lineage>
        <taxon>Bacteria</taxon>
        <taxon>Bacillati</taxon>
        <taxon>Actinomycetota</taxon>
        <taxon>Actinomycetes</taxon>
        <taxon>Kineosporiales</taxon>
        <taxon>Kineosporiaceae</taxon>
        <taxon>Kineococcus</taxon>
    </lineage>
</organism>
<comment type="caution">
    <text evidence="2">The sequence shown here is derived from an EMBL/GenBank/DDBJ whole genome shotgun (WGS) entry which is preliminary data.</text>
</comment>
<dbReference type="PRINTS" id="PR01077">
    <property type="entry name" value="CLAUDIN"/>
</dbReference>
<feature type="transmembrane region" description="Helical" evidence="1">
    <location>
        <begin position="85"/>
        <end position="111"/>
    </location>
</feature>
<keyword evidence="1" id="KW-1133">Transmembrane helix</keyword>
<dbReference type="RefSeq" id="WP_380138780.1">
    <property type="nucleotide sequence ID" value="NZ_JBHLUI010000010.1"/>
</dbReference>
<keyword evidence="3" id="KW-1185">Reference proteome</keyword>
<evidence type="ECO:0000313" key="3">
    <source>
        <dbReference type="Proteomes" id="UP001589748"/>
    </source>
</evidence>
<dbReference type="Proteomes" id="UP001589748">
    <property type="component" value="Unassembled WGS sequence"/>
</dbReference>
<reference evidence="2 3" key="1">
    <citation type="submission" date="2024-09" db="EMBL/GenBank/DDBJ databases">
        <authorList>
            <person name="Sun Q."/>
            <person name="Mori K."/>
        </authorList>
    </citation>
    <scope>NUCLEOTIDE SEQUENCE [LARGE SCALE GENOMIC DNA]</scope>
    <source>
        <strain evidence="2 3">TISTR 1856</strain>
    </source>
</reference>
<dbReference type="InterPro" id="IPR009937">
    <property type="entry name" value="Phage_holin_3_6"/>
</dbReference>
<sequence>MTMTSKGRFGVAPERTVGQLVADASQDLSELVRYEIALAKAEITADVKKGAIGGALLAVAGVFGLLGFIFFLVFAAYLLMELAGWTGYAAYGLVFGVLLVLAGILAVVGIGSVKKVGPPTRTIRTSKETIATLKASVSHRN</sequence>
<keyword evidence="1" id="KW-0472">Membrane</keyword>
<feature type="transmembrane region" description="Helical" evidence="1">
    <location>
        <begin position="55"/>
        <end position="79"/>
    </location>
</feature>
<evidence type="ECO:0000256" key="1">
    <source>
        <dbReference type="SAM" id="Phobius"/>
    </source>
</evidence>
<gene>
    <name evidence="2" type="ORF">ACFFVI_11745</name>
</gene>
<name>A0ABV5LU95_9ACTN</name>
<dbReference type="Pfam" id="PF07332">
    <property type="entry name" value="Phage_holin_3_6"/>
    <property type="match status" value="1"/>
</dbReference>
<evidence type="ECO:0000313" key="2">
    <source>
        <dbReference type="EMBL" id="MFB9377639.1"/>
    </source>
</evidence>
<protein>
    <submittedName>
        <fullName evidence="2">Phage holin family protein</fullName>
    </submittedName>
</protein>
<dbReference type="EMBL" id="JBHMDM010000005">
    <property type="protein sequence ID" value="MFB9377639.1"/>
    <property type="molecule type" value="Genomic_DNA"/>
</dbReference>